<dbReference type="Pfam" id="PF00082">
    <property type="entry name" value="Peptidase_S8"/>
    <property type="match status" value="2"/>
</dbReference>
<keyword evidence="9" id="KW-1185">Reference proteome</keyword>
<name>A0A2K9NZG6_9FIRM</name>
<evidence type="ECO:0000256" key="5">
    <source>
        <dbReference type="PIRSR" id="PIRSR615500-1"/>
    </source>
</evidence>
<dbReference type="InterPro" id="IPR000209">
    <property type="entry name" value="Peptidase_S8/S53_dom"/>
</dbReference>
<dbReference type="CDD" id="cd07478">
    <property type="entry name" value="Peptidases_S8_CspA-like"/>
    <property type="match status" value="1"/>
</dbReference>
<feature type="active site" description="Charge relay system" evidence="5 6">
    <location>
        <position position="178"/>
    </location>
</feature>
<dbReference type="OrthoDB" id="9762689at2"/>
<dbReference type="Gene3D" id="2.60.120.1290">
    <property type="match status" value="1"/>
</dbReference>
<dbReference type="AlphaFoldDB" id="A0A2K9NZG6"/>
<organism evidence="8 9">
    <name type="scientific">Monoglobus pectinilyticus</name>
    <dbReference type="NCBI Taxonomy" id="1981510"/>
    <lineage>
        <taxon>Bacteria</taxon>
        <taxon>Bacillati</taxon>
        <taxon>Bacillota</taxon>
        <taxon>Clostridia</taxon>
        <taxon>Monoglobales</taxon>
        <taxon>Monoglobaceae</taxon>
        <taxon>Monoglobus</taxon>
    </lineage>
</organism>
<protein>
    <submittedName>
        <fullName evidence="8">Peptidase S8 and S53 subtilisin kexin sedolisin</fullName>
        <ecNumber evidence="8">3.4.21.96</ecNumber>
    </submittedName>
</protein>
<evidence type="ECO:0000256" key="1">
    <source>
        <dbReference type="ARBA" id="ARBA00011073"/>
    </source>
</evidence>
<dbReference type="GO" id="GO:0006508">
    <property type="term" value="P:proteolysis"/>
    <property type="evidence" value="ECO:0007669"/>
    <property type="project" value="UniProtKB-KW"/>
</dbReference>
<feature type="domain" description="Peptidase S8/S53" evidence="7">
    <location>
        <begin position="102"/>
        <end position="301"/>
    </location>
</feature>
<feature type="active site" description="Charge relay system" evidence="5 6">
    <location>
        <position position="111"/>
    </location>
</feature>
<keyword evidence="4 6" id="KW-0720">Serine protease</keyword>
<evidence type="ECO:0000256" key="6">
    <source>
        <dbReference type="PROSITE-ProRule" id="PRU01240"/>
    </source>
</evidence>
<evidence type="ECO:0000259" key="7">
    <source>
        <dbReference type="Pfam" id="PF00082"/>
    </source>
</evidence>
<dbReference type="InterPro" id="IPR050131">
    <property type="entry name" value="Peptidase_S8_subtilisin-like"/>
</dbReference>
<keyword evidence="2 6" id="KW-0645">Protease</keyword>
<dbReference type="InterPro" id="IPR034045">
    <property type="entry name" value="Pep_S8_CspA-like"/>
</dbReference>
<dbReference type="PANTHER" id="PTHR43806:SF11">
    <property type="entry name" value="CEREVISIN-RELATED"/>
    <property type="match status" value="1"/>
</dbReference>
<dbReference type="InterPro" id="IPR017310">
    <property type="entry name" value="Pept_S8A_subtilisin_clostridia"/>
</dbReference>
<accession>A0A2K9NZG6</accession>
<reference evidence="8 9" key="1">
    <citation type="submission" date="2017-04" db="EMBL/GenBank/DDBJ databases">
        <title>Monoglobus pectinilyticus 14 draft genome.</title>
        <authorList>
            <person name="Kim C."/>
            <person name="Rosendale D.I."/>
            <person name="Kelly W.J."/>
            <person name="Tannock G.W."/>
            <person name="Patchett M.L."/>
            <person name="Jordens J.Z."/>
        </authorList>
    </citation>
    <scope>NUCLEOTIDE SEQUENCE [LARGE SCALE GENOMIC DNA]</scope>
    <source>
        <strain evidence="8 9">14</strain>
    </source>
</reference>
<keyword evidence="3 6" id="KW-0378">Hydrolase</keyword>
<evidence type="ECO:0000313" key="9">
    <source>
        <dbReference type="Proteomes" id="UP000235589"/>
    </source>
</evidence>
<dbReference type="PROSITE" id="PS51892">
    <property type="entry name" value="SUBTILASE"/>
    <property type="match status" value="1"/>
</dbReference>
<dbReference type="InterPro" id="IPR036852">
    <property type="entry name" value="Peptidase_S8/S53_dom_sf"/>
</dbReference>
<dbReference type="Gene3D" id="3.40.50.200">
    <property type="entry name" value="Peptidase S8/S53 domain"/>
    <property type="match status" value="1"/>
</dbReference>
<dbReference type="GO" id="GO:0004252">
    <property type="term" value="F:serine-type endopeptidase activity"/>
    <property type="evidence" value="ECO:0007669"/>
    <property type="project" value="UniProtKB-UniRule"/>
</dbReference>
<comment type="similarity">
    <text evidence="1 6">Belongs to the peptidase S8 family.</text>
</comment>
<sequence length="568" mass="61913">MELSNEIKNFIQSPDTLDFIVRSSDYLDEFIKENPNITITQTLSGRYIIGYIDKSHYDDLLSYLSTSFISSAPVILGTLDRPPLDSAGIIPVHNQPYLDLKGRGVLVGIVDTGIDYMQKSFIYEDGTSKIQFIYDQTAEGDPPDGFFFGHEYNNEQINSALSSENPHDIVPEHDKSGHGTFLASVAAGREIDDFSGAAPEADIIAVKLKKARPFYLEKFCVPDQQEYAFESSAVMVGIEYIIKKAHELKRPVVICLGLGTNFGSHDGFSIFEEYLSGISNLKGVCICNAAGNECQERHHTSGKLNTVGETQNVDVRVGSNAGNICISLWNTVSDRLSVSIRSPSGELVGRVPAKAGTSTEVKLVLENTRVTVEYYMPLEGSGGQLTVVRILDATPGIWTIIVHGDIILNGVYHSWLPMSGFVSTDVEFLSASPYYTTTIPGTAIGTICCGAYNSLSQSLYQKSSWGPSRAEVTLPDLVAPGVNIGGYFPYGFGQMSGTSAAAAITSGACALLMQWGIVNGNDVSLSTYQIRAYLIRGCVKSIAMDYPNEQWGYGTLNLMQSFHLMREL</sequence>
<feature type="domain" description="Peptidase S8/S53" evidence="7">
    <location>
        <begin position="435"/>
        <end position="554"/>
    </location>
</feature>
<evidence type="ECO:0000313" key="8">
    <source>
        <dbReference type="EMBL" id="AUO18417.1"/>
    </source>
</evidence>
<feature type="active site" description="Charge relay system" evidence="5 6">
    <location>
        <position position="499"/>
    </location>
</feature>
<evidence type="ECO:0000256" key="4">
    <source>
        <dbReference type="ARBA" id="ARBA00022825"/>
    </source>
</evidence>
<gene>
    <name evidence="8" type="ORF">B9O19_00233</name>
</gene>
<evidence type="ECO:0000256" key="2">
    <source>
        <dbReference type="ARBA" id="ARBA00022670"/>
    </source>
</evidence>
<proteinExistence type="inferred from homology"/>
<dbReference type="InterPro" id="IPR015500">
    <property type="entry name" value="Peptidase_S8_subtilisin-rel"/>
</dbReference>
<dbReference type="Proteomes" id="UP000235589">
    <property type="component" value="Chromosome"/>
</dbReference>
<evidence type="ECO:0000256" key="3">
    <source>
        <dbReference type="ARBA" id="ARBA00022801"/>
    </source>
</evidence>
<dbReference type="RefSeq" id="WP_102364718.1">
    <property type="nucleotide sequence ID" value="NZ_CP020991.1"/>
</dbReference>
<dbReference type="KEGG" id="mpec:B9O19_00233"/>
<dbReference type="EMBL" id="CP020991">
    <property type="protein sequence ID" value="AUO18417.1"/>
    <property type="molecule type" value="Genomic_DNA"/>
</dbReference>
<dbReference type="PANTHER" id="PTHR43806">
    <property type="entry name" value="PEPTIDASE S8"/>
    <property type="match status" value="1"/>
</dbReference>
<dbReference type="PIRSF" id="PIRSF037894">
    <property type="entry name" value="Subtilisin_rel_CspABC"/>
    <property type="match status" value="1"/>
</dbReference>
<dbReference type="SUPFAM" id="SSF52743">
    <property type="entry name" value="Subtilisin-like"/>
    <property type="match status" value="1"/>
</dbReference>
<dbReference type="EC" id="3.4.21.96" evidence="8"/>
<dbReference type="GeneID" id="98061662"/>
<dbReference type="PRINTS" id="PR00723">
    <property type="entry name" value="SUBTILISIN"/>
</dbReference>